<dbReference type="GO" id="GO:0005737">
    <property type="term" value="C:cytoplasm"/>
    <property type="evidence" value="ECO:0007669"/>
    <property type="project" value="UniProtKB-SubCell"/>
</dbReference>
<evidence type="ECO:0000313" key="6">
    <source>
        <dbReference type="Proteomes" id="UP000748308"/>
    </source>
</evidence>
<dbReference type="PIRSF" id="PIRSF006305">
    <property type="entry name" value="Maf"/>
    <property type="match status" value="1"/>
</dbReference>
<dbReference type="Pfam" id="PF02545">
    <property type="entry name" value="Maf"/>
    <property type="match status" value="1"/>
</dbReference>
<dbReference type="HAMAP" id="MF_00528">
    <property type="entry name" value="Maf"/>
    <property type="match status" value="1"/>
</dbReference>
<comment type="catalytic activity">
    <reaction evidence="4">
        <text>N(7)-methyl-GTP + H2O = N(7)-methyl-GMP + diphosphate + H(+)</text>
        <dbReference type="Rhea" id="RHEA:58744"/>
        <dbReference type="ChEBI" id="CHEBI:15377"/>
        <dbReference type="ChEBI" id="CHEBI:15378"/>
        <dbReference type="ChEBI" id="CHEBI:33019"/>
        <dbReference type="ChEBI" id="CHEBI:58285"/>
        <dbReference type="ChEBI" id="CHEBI:87133"/>
    </reaction>
</comment>
<dbReference type="InterPro" id="IPR003697">
    <property type="entry name" value="Maf-like"/>
</dbReference>
<comment type="cofactor">
    <cofactor evidence="4">
        <name>a divalent metal cation</name>
        <dbReference type="ChEBI" id="CHEBI:60240"/>
    </cofactor>
</comment>
<feature type="site" description="Important for substrate specificity" evidence="4">
    <location>
        <position position="166"/>
    </location>
</feature>
<dbReference type="EMBL" id="VGIY01000293">
    <property type="protein sequence ID" value="MBM3318219.1"/>
    <property type="molecule type" value="Genomic_DNA"/>
</dbReference>
<keyword evidence="4" id="KW-0546">Nucleotide metabolism</keyword>
<accession>A0A937XCU1</accession>
<dbReference type="EC" id="3.6.1.-" evidence="4"/>
<comment type="subcellular location">
    <subcellularLocation>
        <location evidence="1 4">Cytoplasm</location>
    </subcellularLocation>
</comment>
<comment type="similarity">
    <text evidence="4">Belongs to the Maf family. YceF subfamily.</text>
</comment>
<evidence type="ECO:0000256" key="3">
    <source>
        <dbReference type="ARBA" id="ARBA00022801"/>
    </source>
</evidence>
<dbReference type="Gene3D" id="3.90.950.10">
    <property type="match status" value="1"/>
</dbReference>
<dbReference type="GO" id="GO:0009117">
    <property type="term" value="P:nucleotide metabolic process"/>
    <property type="evidence" value="ECO:0007669"/>
    <property type="project" value="UniProtKB-KW"/>
</dbReference>
<keyword evidence="2 4" id="KW-0963">Cytoplasm</keyword>
<comment type="caution">
    <text evidence="5">The sequence shown here is derived from an EMBL/GenBank/DDBJ whole genome shotgun (WGS) entry which is preliminary data.</text>
</comment>
<dbReference type="GO" id="GO:0047429">
    <property type="term" value="F:nucleoside triphosphate diphosphatase activity"/>
    <property type="evidence" value="ECO:0007669"/>
    <property type="project" value="InterPro"/>
</dbReference>
<reference evidence="5" key="1">
    <citation type="submission" date="2019-03" db="EMBL/GenBank/DDBJ databases">
        <title>Lake Tanganyika Metagenome-Assembled Genomes (MAGs).</title>
        <authorList>
            <person name="Tran P."/>
        </authorList>
    </citation>
    <scope>NUCLEOTIDE SEQUENCE</scope>
    <source>
        <strain evidence="5">M_DeepCast_400m_m2_100</strain>
    </source>
</reference>
<dbReference type="PANTHER" id="PTHR43213">
    <property type="entry name" value="BIFUNCTIONAL DTTP/UTP PYROPHOSPHATASE/METHYLTRANSFERASE PROTEIN-RELATED"/>
    <property type="match status" value="1"/>
</dbReference>
<feature type="active site" description="Proton acceptor" evidence="4">
    <location>
        <position position="73"/>
    </location>
</feature>
<protein>
    <recommendedName>
        <fullName evidence="4">7-methyl-GTP pyrophosphatase</fullName>
        <shortName evidence="4">m(7)GTP pyrophosphatase</shortName>
        <ecNumber evidence="4">3.6.1.-</ecNumber>
    </recommendedName>
</protein>
<comment type="function">
    <text evidence="4">Nucleoside triphosphate pyrophosphatase that hydrolyzes 7-methyl-GTP (m(7)GTP). May have a dual role in cell division arrest and in preventing the incorporation of modified nucleotides into cellular nucleic acids.</text>
</comment>
<feature type="site" description="Important for substrate specificity" evidence="4">
    <location>
        <position position="74"/>
    </location>
</feature>
<name>A0A937XCU1_UNCEI</name>
<dbReference type="Proteomes" id="UP000748308">
    <property type="component" value="Unassembled WGS sequence"/>
</dbReference>
<comment type="caution">
    <text evidence="4">Lacks conserved residue(s) required for the propagation of feature annotation.</text>
</comment>
<dbReference type="InterPro" id="IPR029001">
    <property type="entry name" value="ITPase-like_fam"/>
</dbReference>
<keyword evidence="3 4" id="KW-0378">Hydrolase</keyword>
<proteinExistence type="inferred from homology"/>
<dbReference type="CDD" id="cd00555">
    <property type="entry name" value="Maf"/>
    <property type="match status" value="1"/>
</dbReference>
<dbReference type="AlphaFoldDB" id="A0A937XCU1"/>
<sequence length="208" mass="21783">MLAAVNLVLASTSPYRRALLERLGLPFRALPPGGREVTPAECPDPARLAARNALGKALSLLGGQRDCLIVGSDQVVCCGGEIFGKPGSEERAVEQLLRLAGREHELLTAVAVVRAPAGAAAPGDDAPGETALAVNQVRLRPLTRAEALAYVRADRPLDCAGAYKSEALGIALLEYLRGDDPTAVVGLPLIALSRLLRRCGLDPLDPGR</sequence>
<evidence type="ECO:0000256" key="1">
    <source>
        <dbReference type="ARBA" id="ARBA00004496"/>
    </source>
</evidence>
<dbReference type="NCBIfam" id="TIGR00172">
    <property type="entry name" value="maf"/>
    <property type="match status" value="1"/>
</dbReference>
<evidence type="ECO:0000256" key="2">
    <source>
        <dbReference type="ARBA" id="ARBA00022490"/>
    </source>
</evidence>
<organism evidence="5 6">
    <name type="scientific">Eiseniibacteriota bacterium</name>
    <dbReference type="NCBI Taxonomy" id="2212470"/>
    <lineage>
        <taxon>Bacteria</taxon>
        <taxon>Candidatus Eiseniibacteriota</taxon>
    </lineage>
</organism>
<dbReference type="PANTHER" id="PTHR43213:SF10">
    <property type="entry name" value="7-METHYL-GTP PYROPHOSPHATASE"/>
    <property type="match status" value="1"/>
</dbReference>
<gene>
    <name evidence="5" type="primary">maf</name>
    <name evidence="5" type="ORF">FJY75_10265</name>
</gene>
<feature type="site" description="Important for substrate specificity" evidence="4">
    <location>
        <position position="15"/>
    </location>
</feature>
<evidence type="ECO:0000256" key="4">
    <source>
        <dbReference type="HAMAP-Rule" id="MF_00528"/>
    </source>
</evidence>
<dbReference type="SUPFAM" id="SSF52972">
    <property type="entry name" value="ITPase-like"/>
    <property type="match status" value="1"/>
</dbReference>
<evidence type="ECO:0000313" key="5">
    <source>
        <dbReference type="EMBL" id="MBM3318219.1"/>
    </source>
</evidence>